<keyword evidence="6 11" id="KW-0812">Transmembrane</keyword>
<dbReference type="Proteomes" id="UP000886748">
    <property type="component" value="Unassembled WGS sequence"/>
</dbReference>
<sequence>MTLLGNINIYEEDEEEIKDTKYTYGIYKKEDKNDISLSKCFAFSAILHPVVAGLIWLGIFILTLLGITFSVFEKPQQKPKDIEFVLVNKEGTPINKNTKYRSDRNSRAGGIHDPKRPVSQPQAASQPSKPQQAAPAQKAPQKQQRAQQPAQKQAQQPKKAAPKKQQQSFQMPWAPQKTTKPPTPQGVPKAPAAAPRPAVKPSAPKVNKPSGSFNIPVPKVSAPKVAGPSGGPIAGSNTGSGSKSGSAGTGSKSSPSPSFSPSGGSSSGGRFSPGSAGRGGNVGNPGPGNPKGAPGIDALKEPDFGPYMRELQRRIKMNWEPPKGNESKRVVLLFKIARDGRLISHRVYKSSGLPAADRAAMHAVELTAPFKPLPPEYKGDSVDIQFTFDYNVFGATAY</sequence>
<evidence type="ECO:0000256" key="5">
    <source>
        <dbReference type="ARBA" id="ARBA00022519"/>
    </source>
</evidence>
<evidence type="ECO:0000256" key="8">
    <source>
        <dbReference type="ARBA" id="ARBA00022989"/>
    </source>
</evidence>
<comment type="similarity">
    <text evidence="2">Belongs to the TonB family.</text>
</comment>
<evidence type="ECO:0000256" key="3">
    <source>
        <dbReference type="ARBA" id="ARBA00022448"/>
    </source>
</evidence>
<keyword evidence="8 11" id="KW-1133">Transmembrane helix</keyword>
<gene>
    <name evidence="13" type="ORF">IAD26_08675</name>
</gene>
<evidence type="ECO:0000313" key="13">
    <source>
        <dbReference type="EMBL" id="HIU93189.1"/>
    </source>
</evidence>
<keyword evidence="9 11" id="KW-0472">Membrane</keyword>
<evidence type="ECO:0000256" key="10">
    <source>
        <dbReference type="SAM" id="MobiDB-lite"/>
    </source>
</evidence>
<feature type="compositionally biased region" description="Basic and acidic residues" evidence="10">
    <location>
        <begin position="100"/>
        <end position="116"/>
    </location>
</feature>
<evidence type="ECO:0000259" key="12">
    <source>
        <dbReference type="PROSITE" id="PS52015"/>
    </source>
</evidence>
<keyword evidence="5" id="KW-0997">Cell inner membrane</keyword>
<dbReference type="GO" id="GO:0005886">
    <property type="term" value="C:plasma membrane"/>
    <property type="evidence" value="ECO:0007669"/>
    <property type="project" value="UniProtKB-SubCell"/>
</dbReference>
<name>A0A9D1SS69_9CLOT</name>
<evidence type="ECO:0000256" key="1">
    <source>
        <dbReference type="ARBA" id="ARBA00004383"/>
    </source>
</evidence>
<evidence type="ECO:0000256" key="4">
    <source>
        <dbReference type="ARBA" id="ARBA00022475"/>
    </source>
</evidence>
<feature type="compositionally biased region" description="Gly residues" evidence="10">
    <location>
        <begin position="276"/>
        <end position="286"/>
    </location>
</feature>
<evidence type="ECO:0000313" key="14">
    <source>
        <dbReference type="Proteomes" id="UP000886748"/>
    </source>
</evidence>
<dbReference type="AlphaFoldDB" id="A0A9D1SS69"/>
<feature type="compositionally biased region" description="Low complexity" evidence="10">
    <location>
        <begin position="235"/>
        <end position="275"/>
    </location>
</feature>
<comment type="subcellular location">
    <subcellularLocation>
        <location evidence="1">Cell inner membrane</location>
        <topology evidence="1">Single-pass membrane protein</topology>
        <orientation evidence="1">Periplasmic side</orientation>
    </subcellularLocation>
</comment>
<dbReference type="EMBL" id="DVOD01000061">
    <property type="protein sequence ID" value="HIU93189.1"/>
    <property type="molecule type" value="Genomic_DNA"/>
</dbReference>
<feature type="domain" description="TonB C-terminal" evidence="12">
    <location>
        <begin position="302"/>
        <end position="398"/>
    </location>
</feature>
<comment type="caution">
    <text evidence="13">The sequence shown here is derived from an EMBL/GenBank/DDBJ whole genome shotgun (WGS) entry which is preliminary data.</text>
</comment>
<keyword evidence="7" id="KW-0653">Protein transport</keyword>
<protein>
    <submittedName>
        <fullName evidence="13">TonB C-terminal domain-containing protein</fullName>
    </submittedName>
</protein>
<feature type="transmembrane region" description="Helical" evidence="11">
    <location>
        <begin position="46"/>
        <end position="72"/>
    </location>
</feature>
<dbReference type="InterPro" id="IPR006260">
    <property type="entry name" value="TonB/TolA_C"/>
</dbReference>
<dbReference type="Pfam" id="PF13103">
    <property type="entry name" value="TonB_2"/>
    <property type="match status" value="1"/>
</dbReference>
<dbReference type="SUPFAM" id="SSF74653">
    <property type="entry name" value="TolA/TonB C-terminal domain"/>
    <property type="match status" value="1"/>
</dbReference>
<dbReference type="NCBIfam" id="TIGR01352">
    <property type="entry name" value="tonB_Cterm"/>
    <property type="match status" value="1"/>
</dbReference>
<evidence type="ECO:0000256" key="2">
    <source>
        <dbReference type="ARBA" id="ARBA00006555"/>
    </source>
</evidence>
<evidence type="ECO:0000256" key="9">
    <source>
        <dbReference type="ARBA" id="ARBA00023136"/>
    </source>
</evidence>
<reference evidence="13" key="1">
    <citation type="submission" date="2020-10" db="EMBL/GenBank/DDBJ databases">
        <authorList>
            <person name="Gilroy R."/>
        </authorList>
    </citation>
    <scope>NUCLEOTIDE SEQUENCE</scope>
    <source>
        <strain evidence="13">CHK154-7741</strain>
    </source>
</reference>
<dbReference type="GO" id="GO:0015031">
    <property type="term" value="P:protein transport"/>
    <property type="evidence" value="ECO:0007669"/>
    <property type="project" value="UniProtKB-KW"/>
</dbReference>
<dbReference type="GO" id="GO:0055085">
    <property type="term" value="P:transmembrane transport"/>
    <property type="evidence" value="ECO:0007669"/>
    <property type="project" value="InterPro"/>
</dbReference>
<evidence type="ECO:0000256" key="6">
    <source>
        <dbReference type="ARBA" id="ARBA00022692"/>
    </source>
</evidence>
<proteinExistence type="inferred from homology"/>
<dbReference type="InterPro" id="IPR037682">
    <property type="entry name" value="TonB_C"/>
</dbReference>
<dbReference type="Gene3D" id="3.30.1150.10">
    <property type="match status" value="1"/>
</dbReference>
<accession>A0A9D1SS69</accession>
<feature type="compositionally biased region" description="Low complexity" evidence="10">
    <location>
        <begin position="119"/>
        <end position="168"/>
    </location>
</feature>
<evidence type="ECO:0000256" key="11">
    <source>
        <dbReference type="SAM" id="Phobius"/>
    </source>
</evidence>
<feature type="region of interest" description="Disordered" evidence="10">
    <location>
        <begin position="93"/>
        <end position="303"/>
    </location>
</feature>
<organism evidence="13 14">
    <name type="scientific">Candidatus Limenecus avicola</name>
    <dbReference type="NCBI Taxonomy" id="2840847"/>
    <lineage>
        <taxon>Bacteria</taxon>
        <taxon>Bacillati</taxon>
        <taxon>Bacillota</taxon>
        <taxon>Clostridia</taxon>
        <taxon>Eubacteriales</taxon>
        <taxon>Clostridiaceae</taxon>
        <taxon>Clostridiaceae incertae sedis</taxon>
        <taxon>Candidatus Limenecus</taxon>
    </lineage>
</organism>
<keyword evidence="3" id="KW-0813">Transport</keyword>
<reference evidence="13" key="2">
    <citation type="journal article" date="2021" name="PeerJ">
        <title>Extensive microbial diversity within the chicken gut microbiome revealed by metagenomics and culture.</title>
        <authorList>
            <person name="Gilroy R."/>
            <person name="Ravi A."/>
            <person name="Getino M."/>
            <person name="Pursley I."/>
            <person name="Horton D.L."/>
            <person name="Alikhan N.F."/>
            <person name="Baker D."/>
            <person name="Gharbi K."/>
            <person name="Hall N."/>
            <person name="Watson M."/>
            <person name="Adriaenssens E.M."/>
            <person name="Foster-Nyarko E."/>
            <person name="Jarju S."/>
            <person name="Secka A."/>
            <person name="Antonio M."/>
            <person name="Oren A."/>
            <person name="Chaudhuri R.R."/>
            <person name="La Ragione R."/>
            <person name="Hildebrand F."/>
            <person name="Pallen M.J."/>
        </authorList>
    </citation>
    <scope>NUCLEOTIDE SEQUENCE</scope>
    <source>
        <strain evidence="13">CHK154-7741</strain>
    </source>
</reference>
<keyword evidence="4" id="KW-1003">Cell membrane</keyword>
<dbReference type="PANTHER" id="PTHR33446:SF13">
    <property type="entry name" value="TONB PROTEIN"/>
    <property type="match status" value="1"/>
</dbReference>
<dbReference type="InterPro" id="IPR051045">
    <property type="entry name" value="TonB-dependent_transducer"/>
</dbReference>
<feature type="compositionally biased region" description="Low complexity" evidence="10">
    <location>
        <begin position="187"/>
        <end position="206"/>
    </location>
</feature>
<dbReference type="PANTHER" id="PTHR33446">
    <property type="entry name" value="PROTEIN TONB-RELATED"/>
    <property type="match status" value="1"/>
</dbReference>
<dbReference type="PROSITE" id="PS52015">
    <property type="entry name" value="TONB_CTD"/>
    <property type="match status" value="1"/>
</dbReference>
<evidence type="ECO:0000256" key="7">
    <source>
        <dbReference type="ARBA" id="ARBA00022927"/>
    </source>
</evidence>